<dbReference type="PANTHER" id="PTHR46889:SF4">
    <property type="entry name" value="TRANSPOSASE INSO FOR INSERTION SEQUENCE ELEMENT IS911B-RELATED"/>
    <property type="match status" value="1"/>
</dbReference>
<dbReference type="NCBIfam" id="NF033516">
    <property type="entry name" value="transpos_IS3"/>
    <property type="match status" value="1"/>
</dbReference>
<comment type="caution">
    <text evidence="3">The sequence shown here is derived from an EMBL/GenBank/DDBJ whole genome shotgun (WGS) entry which is preliminary data.</text>
</comment>
<dbReference type="Proteomes" id="UP000824109">
    <property type="component" value="Unassembled WGS sequence"/>
</dbReference>
<dbReference type="SUPFAM" id="SSF53098">
    <property type="entry name" value="Ribonuclease H-like"/>
    <property type="match status" value="1"/>
</dbReference>
<dbReference type="Pfam" id="PF00665">
    <property type="entry name" value="rve"/>
    <property type="match status" value="1"/>
</dbReference>
<protein>
    <submittedName>
        <fullName evidence="3">IS3 family transposase</fullName>
    </submittedName>
</protein>
<name>A0A9D1MC51_9FIRM</name>
<dbReference type="InterPro" id="IPR012337">
    <property type="entry name" value="RNaseH-like_sf"/>
</dbReference>
<reference evidence="3" key="2">
    <citation type="journal article" date="2021" name="PeerJ">
        <title>Extensive microbial diversity within the chicken gut microbiome revealed by metagenomics and culture.</title>
        <authorList>
            <person name="Gilroy R."/>
            <person name="Ravi A."/>
            <person name="Getino M."/>
            <person name="Pursley I."/>
            <person name="Horton D.L."/>
            <person name="Alikhan N.F."/>
            <person name="Baker D."/>
            <person name="Gharbi K."/>
            <person name="Hall N."/>
            <person name="Watson M."/>
            <person name="Adriaenssens E.M."/>
            <person name="Foster-Nyarko E."/>
            <person name="Jarju S."/>
            <person name="Secka A."/>
            <person name="Antonio M."/>
            <person name="Oren A."/>
            <person name="Chaudhuri R.R."/>
            <person name="La Ragione R."/>
            <person name="Hildebrand F."/>
            <person name="Pallen M.J."/>
        </authorList>
    </citation>
    <scope>NUCLEOTIDE SEQUENCE</scope>
    <source>
        <strain evidence="3">USAMLcec3-3695</strain>
    </source>
</reference>
<evidence type="ECO:0000256" key="1">
    <source>
        <dbReference type="ARBA" id="ARBA00002286"/>
    </source>
</evidence>
<feature type="non-terminal residue" evidence="3">
    <location>
        <position position="1"/>
    </location>
</feature>
<proteinExistence type="predicted"/>
<sequence>KQQLLLVEIRKILKEYPDNDNYGSRRMHTALAQRGIHVSVRTVYRAMKAGGYIHKYRKPHGITKATTETQERENLIKRDFKSDAPMTKLLTDITEVSCADGKLYLSAVLDCFNGEIVAFQMHDNMKKELCIDTVRQIVNRFGRLQDVILHSDRGSQYTSEAYREELKRHGIIQSLSGTGHCFDNARMESFFATLKKEKLYRIPTYRMTREEVKSIIFRYITIYYNRLRINTANPDGLSPVKYREWYEKQPTASVA</sequence>
<comment type="function">
    <text evidence="1">Involved in the transposition of the insertion sequence.</text>
</comment>
<accession>A0A9D1MC51</accession>
<evidence type="ECO:0000259" key="2">
    <source>
        <dbReference type="PROSITE" id="PS50994"/>
    </source>
</evidence>
<feature type="domain" description="Integrase catalytic" evidence="2">
    <location>
        <begin position="81"/>
        <end position="247"/>
    </location>
</feature>
<reference evidence="3" key="1">
    <citation type="submission" date="2020-10" db="EMBL/GenBank/DDBJ databases">
        <authorList>
            <person name="Gilroy R."/>
        </authorList>
    </citation>
    <scope>NUCLEOTIDE SEQUENCE</scope>
    <source>
        <strain evidence="3">USAMLcec3-3695</strain>
    </source>
</reference>
<dbReference type="EMBL" id="DVNB01000080">
    <property type="protein sequence ID" value="HIU57640.1"/>
    <property type="molecule type" value="Genomic_DNA"/>
</dbReference>
<dbReference type="Pfam" id="PF13333">
    <property type="entry name" value="rve_2"/>
    <property type="match status" value="1"/>
</dbReference>
<organism evidence="3 4">
    <name type="scientific">Candidatus Ornithomonoglobus merdipullorum</name>
    <dbReference type="NCBI Taxonomy" id="2840895"/>
    <lineage>
        <taxon>Bacteria</taxon>
        <taxon>Bacillati</taxon>
        <taxon>Bacillota</taxon>
        <taxon>Clostridia</taxon>
        <taxon>Candidatus Ornithomonoglobus</taxon>
    </lineage>
</organism>
<dbReference type="InterPro" id="IPR036397">
    <property type="entry name" value="RNaseH_sf"/>
</dbReference>
<dbReference type="Gene3D" id="3.30.420.10">
    <property type="entry name" value="Ribonuclease H-like superfamily/Ribonuclease H"/>
    <property type="match status" value="1"/>
</dbReference>
<evidence type="ECO:0000313" key="4">
    <source>
        <dbReference type="Proteomes" id="UP000824109"/>
    </source>
</evidence>
<dbReference type="PROSITE" id="PS50994">
    <property type="entry name" value="INTEGRASE"/>
    <property type="match status" value="1"/>
</dbReference>
<dbReference type="Pfam" id="PF13276">
    <property type="entry name" value="HTH_21"/>
    <property type="match status" value="1"/>
</dbReference>
<dbReference type="InterPro" id="IPR050900">
    <property type="entry name" value="Transposase_IS3/IS150/IS904"/>
</dbReference>
<dbReference type="GO" id="GO:0003676">
    <property type="term" value="F:nucleic acid binding"/>
    <property type="evidence" value="ECO:0007669"/>
    <property type="project" value="InterPro"/>
</dbReference>
<dbReference type="InterPro" id="IPR025948">
    <property type="entry name" value="HTH-like_dom"/>
</dbReference>
<gene>
    <name evidence="3" type="ORF">IAA61_07495</name>
</gene>
<evidence type="ECO:0000313" key="3">
    <source>
        <dbReference type="EMBL" id="HIU57640.1"/>
    </source>
</evidence>
<dbReference type="AlphaFoldDB" id="A0A9D1MC51"/>
<dbReference type="InterPro" id="IPR048020">
    <property type="entry name" value="Transpos_IS3"/>
</dbReference>
<dbReference type="InterPro" id="IPR001584">
    <property type="entry name" value="Integrase_cat-core"/>
</dbReference>
<dbReference type="GO" id="GO:0015074">
    <property type="term" value="P:DNA integration"/>
    <property type="evidence" value="ECO:0007669"/>
    <property type="project" value="InterPro"/>
</dbReference>
<dbReference type="PANTHER" id="PTHR46889">
    <property type="entry name" value="TRANSPOSASE INSF FOR INSERTION SEQUENCE IS3B-RELATED"/>
    <property type="match status" value="1"/>
</dbReference>